<gene>
    <name evidence="3" type="ORF">LCGC14_2558120</name>
</gene>
<feature type="transmembrane region" description="Helical" evidence="2">
    <location>
        <begin position="86"/>
        <end position="115"/>
    </location>
</feature>
<sequence length="167" mass="17709">MPLIAQGFGEWMEVFLGLLFLGFLAMVVFLVMKFLVKAADSLTKKNRDVPSDPGQYLRPDNALPISNGRSSDGGRPQKGVHKALEVAVCALVGAILGGVLIWPIGIFCSFGAFLFAKPHEVLLVTAISAFVGALSGAVVGVAHGAFWTPISTRCVCQKDTTAKPRHG</sequence>
<name>A0A0F9AKW5_9ZZZZ</name>
<dbReference type="AlphaFoldDB" id="A0A0F9AKW5"/>
<keyword evidence="2" id="KW-0812">Transmembrane</keyword>
<evidence type="ECO:0000256" key="2">
    <source>
        <dbReference type="SAM" id="Phobius"/>
    </source>
</evidence>
<keyword evidence="2" id="KW-0472">Membrane</keyword>
<evidence type="ECO:0000256" key="1">
    <source>
        <dbReference type="SAM" id="MobiDB-lite"/>
    </source>
</evidence>
<evidence type="ECO:0000313" key="3">
    <source>
        <dbReference type="EMBL" id="KKL10209.1"/>
    </source>
</evidence>
<reference evidence="3" key="1">
    <citation type="journal article" date="2015" name="Nature">
        <title>Complex archaea that bridge the gap between prokaryotes and eukaryotes.</title>
        <authorList>
            <person name="Spang A."/>
            <person name="Saw J.H."/>
            <person name="Jorgensen S.L."/>
            <person name="Zaremba-Niedzwiedzka K."/>
            <person name="Martijn J."/>
            <person name="Lind A.E."/>
            <person name="van Eijk R."/>
            <person name="Schleper C."/>
            <person name="Guy L."/>
            <person name="Ettema T.J."/>
        </authorList>
    </citation>
    <scope>NUCLEOTIDE SEQUENCE</scope>
</reference>
<accession>A0A0F9AKW5</accession>
<feature type="transmembrane region" description="Helical" evidence="2">
    <location>
        <begin position="121"/>
        <end position="143"/>
    </location>
</feature>
<comment type="caution">
    <text evidence="3">The sequence shown here is derived from an EMBL/GenBank/DDBJ whole genome shotgun (WGS) entry which is preliminary data.</text>
</comment>
<proteinExistence type="predicted"/>
<organism evidence="3">
    <name type="scientific">marine sediment metagenome</name>
    <dbReference type="NCBI Taxonomy" id="412755"/>
    <lineage>
        <taxon>unclassified sequences</taxon>
        <taxon>metagenomes</taxon>
        <taxon>ecological metagenomes</taxon>
    </lineage>
</organism>
<keyword evidence="2" id="KW-1133">Transmembrane helix</keyword>
<protein>
    <submittedName>
        <fullName evidence="3">Uncharacterized protein</fullName>
    </submittedName>
</protein>
<dbReference type="EMBL" id="LAZR01042154">
    <property type="protein sequence ID" value="KKL10209.1"/>
    <property type="molecule type" value="Genomic_DNA"/>
</dbReference>
<feature type="transmembrane region" description="Helical" evidence="2">
    <location>
        <begin position="15"/>
        <end position="36"/>
    </location>
</feature>
<feature type="region of interest" description="Disordered" evidence="1">
    <location>
        <begin position="45"/>
        <end position="77"/>
    </location>
</feature>